<dbReference type="UniPathway" id="UPA00232"/>
<dbReference type="Proteomes" id="UP000326924">
    <property type="component" value="Unassembled WGS sequence"/>
</dbReference>
<dbReference type="EMBL" id="VXIS01000088">
    <property type="protein sequence ID" value="KAA8906499.1"/>
    <property type="molecule type" value="Genomic_DNA"/>
</dbReference>
<dbReference type="NCBIfam" id="TIGR02396">
    <property type="entry name" value="diverge_rpsU"/>
    <property type="match status" value="1"/>
</dbReference>
<comment type="pathway">
    <text evidence="2 8">Cofactor biosynthesis; ubiquinone biosynthesis.</text>
</comment>
<dbReference type="PANTHER" id="PTHR21427:SF19">
    <property type="entry name" value="UBIQUINONE BIOSYNTHESIS PROTEIN COQ9, MITOCHONDRIAL"/>
    <property type="match status" value="1"/>
</dbReference>
<comment type="subcellular location">
    <subcellularLocation>
        <location evidence="1 8">Mitochondrion</location>
    </subcellularLocation>
</comment>
<feature type="domain" description="COQ9 C-terminal" evidence="9">
    <location>
        <begin position="181"/>
        <end position="252"/>
    </location>
</feature>
<keyword evidence="5" id="KW-0809">Transit peptide</keyword>
<evidence type="ECO:0000313" key="11">
    <source>
        <dbReference type="Proteomes" id="UP000326924"/>
    </source>
</evidence>
<evidence type="ECO:0000256" key="6">
    <source>
        <dbReference type="ARBA" id="ARBA00023121"/>
    </source>
</evidence>
<proteinExistence type="inferred from homology"/>
<organism evidence="10 11">
    <name type="scientific">Sphaerosporella brunnea</name>
    <dbReference type="NCBI Taxonomy" id="1250544"/>
    <lineage>
        <taxon>Eukaryota</taxon>
        <taxon>Fungi</taxon>
        <taxon>Dikarya</taxon>
        <taxon>Ascomycota</taxon>
        <taxon>Pezizomycotina</taxon>
        <taxon>Pezizomycetes</taxon>
        <taxon>Pezizales</taxon>
        <taxon>Pyronemataceae</taxon>
        <taxon>Sphaerosporella</taxon>
    </lineage>
</organism>
<keyword evidence="11" id="KW-1185">Reference proteome</keyword>
<evidence type="ECO:0000256" key="4">
    <source>
        <dbReference type="ARBA" id="ARBA00022688"/>
    </source>
</evidence>
<comment type="function">
    <text evidence="8">Membrane-associated protein that warps the membrane surface to access and bind aromatic isoprenes with high specificity, including ubiquinone (CoQ) isoprene intermediates and presents them directly to Coq7, therefore facilitating the Coq7-mediated hydroxylase step. Participates in the biosynthesis of coenzyme Q, also named ubiquinone, an essential lipid-soluble electron transporter for aerobic cellular respiration.</text>
</comment>
<gene>
    <name evidence="10" type="ORF">FN846DRAFT_948383</name>
</gene>
<protein>
    <recommendedName>
        <fullName evidence="8">Ubiquinone biosynthesis protein</fullName>
    </recommendedName>
</protein>
<evidence type="ECO:0000256" key="7">
    <source>
        <dbReference type="ARBA" id="ARBA00023128"/>
    </source>
</evidence>
<evidence type="ECO:0000256" key="1">
    <source>
        <dbReference type="ARBA" id="ARBA00004173"/>
    </source>
</evidence>
<comment type="similarity">
    <text evidence="3 8">Belongs to the COQ9 family.</text>
</comment>
<sequence>MRLNLLGQLLSHLSPRDSITSFTRHVIFAASSPTNVSTMPPRLRLPHFSAAPVRTFTSHQHPPAPAYTPLESTLLSTALQHVPAHGFTTTSLHLALRAHNYPTLTSSAFFPRGAFSLILFHLHQQRSTLKDRIVFPSSSASTSSSDKLRSLIKTRLQGNVETGVAERWGDALAVMSLAENIPESLRELARLADELVYLSGDTAVDTTWYAQRAGVAGVYAATELFMTTDKSSDYEATWEFLDRRVDDMEKLGSVTEGVGSYLAFTAAAAGNVLRSKNVKFF</sequence>
<reference evidence="10 11" key="1">
    <citation type="submission" date="2019-09" db="EMBL/GenBank/DDBJ databases">
        <title>Draft genome of the ectomycorrhizal ascomycete Sphaerosporella brunnea.</title>
        <authorList>
            <consortium name="DOE Joint Genome Institute"/>
            <person name="Benucci G.M."/>
            <person name="Marozzi G."/>
            <person name="Antonielli L."/>
            <person name="Sanchez S."/>
            <person name="Marco P."/>
            <person name="Wang X."/>
            <person name="Falini L.B."/>
            <person name="Barry K."/>
            <person name="Haridas S."/>
            <person name="Lipzen A."/>
            <person name="Labutti K."/>
            <person name="Grigoriev I.V."/>
            <person name="Murat C."/>
            <person name="Martin F."/>
            <person name="Albertini E."/>
            <person name="Donnini D."/>
            <person name="Bonito G."/>
        </authorList>
    </citation>
    <scope>NUCLEOTIDE SEQUENCE [LARGE SCALE GENOMIC DNA]</scope>
    <source>
        <strain evidence="10 11">Sb_GMNB300</strain>
    </source>
</reference>
<keyword evidence="7 8" id="KW-0496">Mitochondrion</keyword>
<keyword evidence="6 8" id="KW-0446">Lipid-binding</keyword>
<evidence type="ECO:0000256" key="5">
    <source>
        <dbReference type="ARBA" id="ARBA00022946"/>
    </source>
</evidence>
<accession>A0A5J5EXJ2</accession>
<name>A0A5J5EXJ2_9PEZI</name>
<evidence type="ECO:0000256" key="3">
    <source>
        <dbReference type="ARBA" id="ARBA00010766"/>
    </source>
</evidence>
<dbReference type="GO" id="GO:0005743">
    <property type="term" value="C:mitochondrial inner membrane"/>
    <property type="evidence" value="ECO:0007669"/>
    <property type="project" value="TreeGrafter"/>
</dbReference>
<dbReference type="InterPro" id="IPR012762">
    <property type="entry name" value="Ubiq_biosynth_COQ9"/>
</dbReference>
<keyword evidence="4 8" id="KW-0831">Ubiquinone biosynthesis</keyword>
<dbReference type="Pfam" id="PF08511">
    <property type="entry name" value="COQ9"/>
    <property type="match status" value="1"/>
</dbReference>
<evidence type="ECO:0000313" key="10">
    <source>
        <dbReference type="EMBL" id="KAA8906499.1"/>
    </source>
</evidence>
<comment type="caution">
    <text evidence="10">The sequence shown here is derived from an EMBL/GenBank/DDBJ whole genome shotgun (WGS) entry which is preliminary data.</text>
</comment>
<dbReference type="PANTHER" id="PTHR21427">
    <property type="entry name" value="UBIQUINONE BIOSYNTHESIS PROTEIN COQ9, MITOCHONDRIAL"/>
    <property type="match status" value="1"/>
</dbReference>
<evidence type="ECO:0000259" key="9">
    <source>
        <dbReference type="Pfam" id="PF08511"/>
    </source>
</evidence>
<dbReference type="Gene3D" id="1.10.357.10">
    <property type="entry name" value="Tetracycline Repressor, domain 2"/>
    <property type="match status" value="1"/>
</dbReference>
<dbReference type="InterPro" id="IPR013718">
    <property type="entry name" value="COQ9_C"/>
</dbReference>
<evidence type="ECO:0000256" key="8">
    <source>
        <dbReference type="RuleBase" id="RU366063"/>
    </source>
</evidence>
<dbReference type="GO" id="GO:0006744">
    <property type="term" value="P:ubiquinone biosynthetic process"/>
    <property type="evidence" value="ECO:0007669"/>
    <property type="project" value="UniProtKB-UniRule"/>
</dbReference>
<evidence type="ECO:0000256" key="2">
    <source>
        <dbReference type="ARBA" id="ARBA00004749"/>
    </source>
</evidence>
<dbReference type="OrthoDB" id="619536at2759"/>
<dbReference type="AlphaFoldDB" id="A0A5J5EXJ2"/>
<dbReference type="GO" id="GO:0008289">
    <property type="term" value="F:lipid binding"/>
    <property type="evidence" value="ECO:0007669"/>
    <property type="project" value="UniProtKB-UniRule"/>
</dbReference>
<dbReference type="InParanoid" id="A0A5J5EXJ2"/>